<dbReference type="SMART" id="SM00963">
    <property type="entry name" value="SRP54_N"/>
    <property type="match status" value="1"/>
</dbReference>
<dbReference type="PANTHER" id="PTHR11564:SF5">
    <property type="entry name" value="SIGNAL RECOGNITION PARTICLE SUBUNIT SRP54"/>
    <property type="match status" value="1"/>
</dbReference>
<keyword evidence="9" id="KW-0963">Cytoplasm</keyword>
<feature type="binding site" evidence="9">
    <location>
        <begin position="108"/>
        <end position="115"/>
    </location>
    <ligand>
        <name>GTP</name>
        <dbReference type="ChEBI" id="CHEBI:37565"/>
    </ligand>
</feature>
<comment type="similarity">
    <text evidence="1 9">Belongs to the GTP-binding SRP family. SRP54 subfamily.</text>
</comment>
<comment type="subcellular location">
    <subcellularLocation>
        <location evidence="9">Cytoplasm</location>
    </subcellularLocation>
    <text evidence="9">The SRP-RNC complex is targeted to the cytoplasmic membrane.</text>
</comment>
<dbReference type="Gene3D" id="1.20.120.140">
    <property type="entry name" value="Signal recognition particle SRP54, nucleotide-binding domain"/>
    <property type="match status" value="1"/>
</dbReference>
<dbReference type="CDD" id="cd18539">
    <property type="entry name" value="SRP_G"/>
    <property type="match status" value="1"/>
</dbReference>
<feature type="compositionally biased region" description="Basic and acidic residues" evidence="10">
    <location>
        <begin position="382"/>
        <end position="395"/>
    </location>
</feature>
<sequence>MAENSLSSRLQMAMRRLTGRGILTEKDIDEMMREVRLSLLEADVNFKVVKQFIANIKEQAVGEKILKGLNPGQQVVKIVHDELKRVMGEDAEGINYASSGITTIMTIGLQGSGKTTAIGKLGVYIRKTEKKNVMFIAADVYRPAAIEQLVTIGKQVGIEVYEEGLKDARDIVTNGLKYAKENKYNCVIIDTAGRLHIDEKMMSELVDVKAIANPNEILLTVDAMTGQDAANIAKSFHEQLNATGAILTKLDGDTRGGAALSIKEVSGIPIKFASSGEHMDTFELFHPERMASRILGMGDVLTLIEKATDAIDEDEAKSMMDKLMSDSFNYNDLLKQFKMIKRMGSMSKILGFMPGMGKIKDAASKIDDKQFDKMSVLITSMTEKERKDPSLIDKSSKRRERVAKGSGMSVQDLNRLRSALDQQKKMMKQMMNMDEKQLDSMSKNPTQAFQKTKQKKGKGKGKGQFRIR</sequence>
<keyword evidence="7 9" id="KW-0687">Ribonucleoprotein</keyword>
<dbReference type="Pfam" id="PF02978">
    <property type="entry name" value="SRP_SPB"/>
    <property type="match status" value="1"/>
</dbReference>
<keyword evidence="3 9" id="KW-0378">Hydrolase</keyword>
<feature type="binding site" evidence="9">
    <location>
        <begin position="190"/>
        <end position="194"/>
    </location>
    <ligand>
        <name>GTP</name>
        <dbReference type="ChEBI" id="CHEBI:37565"/>
    </ligand>
</feature>
<keyword evidence="5 9" id="KW-0342">GTP-binding</keyword>
<dbReference type="Gene3D" id="3.40.50.300">
    <property type="entry name" value="P-loop containing nucleotide triphosphate hydrolases"/>
    <property type="match status" value="1"/>
</dbReference>
<feature type="domain" description="SRP54-type proteins GTP-binding" evidence="11">
    <location>
        <begin position="269"/>
        <end position="282"/>
    </location>
</feature>
<evidence type="ECO:0000256" key="10">
    <source>
        <dbReference type="SAM" id="MobiDB-lite"/>
    </source>
</evidence>
<organism evidence="12 13">
    <name type="scientific">Mariniplasma anaerobium</name>
    <dbReference type="NCBI Taxonomy" id="2735436"/>
    <lineage>
        <taxon>Bacteria</taxon>
        <taxon>Bacillati</taxon>
        <taxon>Mycoplasmatota</taxon>
        <taxon>Mollicutes</taxon>
        <taxon>Acholeplasmatales</taxon>
        <taxon>Acholeplasmataceae</taxon>
        <taxon>Mariniplasma</taxon>
    </lineage>
</organism>
<evidence type="ECO:0000256" key="9">
    <source>
        <dbReference type="HAMAP-Rule" id="MF_00306"/>
    </source>
</evidence>
<proteinExistence type="inferred from homology"/>
<dbReference type="InterPro" id="IPR000897">
    <property type="entry name" value="SRP54_GTPase_dom"/>
</dbReference>
<feature type="region of interest" description="Disordered" evidence="10">
    <location>
        <begin position="423"/>
        <end position="468"/>
    </location>
</feature>
<feature type="compositionally biased region" description="Basic residues" evidence="10">
    <location>
        <begin position="452"/>
        <end position="468"/>
    </location>
</feature>
<feature type="compositionally biased region" description="Polar residues" evidence="10">
    <location>
        <begin position="439"/>
        <end position="449"/>
    </location>
</feature>
<dbReference type="Pfam" id="PF02881">
    <property type="entry name" value="SRP54_N"/>
    <property type="match status" value="1"/>
</dbReference>
<dbReference type="GO" id="GO:0008312">
    <property type="term" value="F:7S RNA binding"/>
    <property type="evidence" value="ECO:0007669"/>
    <property type="project" value="InterPro"/>
</dbReference>
<evidence type="ECO:0000256" key="3">
    <source>
        <dbReference type="ARBA" id="ARBA00022801"/>
    </source>
</evidence>
<dbReference type="InterPro" id="IPR004780">
    <property type="entry name" value="SRP"/>
</dbReference>
<keyword evidence="13" id="KW-1185">Reference proteome</keyword>
<dbReference type="HAMAP" id="MF_00306">
    <property type="entry name" value="SRP54"/>
    <property type="match status" value="1"/>
</dbReference>
<comment type="subunit">
    <text evidence="9">Part of the signal recognition particle protein translocation system, which is composed of SRP and FtsY.</text>
</comment>
<dbReference type="GO" id="GO:0048500">
    <property type="term" value="C:signal recognition particle"/>
    <property type="evidence" value="ECO:0007669"/>
    <property type="project" value="UniProtKB-UniRule"/>
</dbReference>
<dbReference type="EC" id="3.6.5.4" evidence="9"/>
<dbReference type="InterPro" id="IPR042101">
    <property type="entry name" value="SRP54_N_sf"/>
</dbReference>
<dbReference type="Pfam" id="PF00448">
    <property type="entry name" value="SRP54"/>
    <property type="match status" value="1"/>
</dbReference>
<reference evidence="12" key="1">
    <citation type="submission" date="2021-01" db="EMBL/GenBank/DDBJ databases">
        <title>Draft genome sequence of Acholeplasmataceae bacterium strain Mahy22.</title>
        <authorList>
            <person name="Watanabe M."/>
            <person name="Kojima H."/>
            <person name="Fukui M."/>
        </authorList>
    </citation>
    <scope>NUCLEOTIDE SEQUENCE</scope>
    <source>
        <strain evidence="12">Mahy22</strain>
    </source>
</reference>
<keyword evidence="6 9" id="KW-0733">Signal recognition particle</keyword>
<dbReference type="GO" id="GO:0006614">
    <property type="term" value="P:SRP-dependent cotranslational protein targeting to membrane"/>
    <property type="evidence" value="ECO:0007669"/>
    <property type="project" value="InterPro"/>
</dbReference>
<accession>A0A7U9TI26</accession>
<dbReference type="SMART" id="SM00962">
    <property type="entry name" value="SRP54"/>
    <property type="match status" value="1"/>
</dbReference>
<dbReference type="InterPro" id="IPR027417">
    <property type="entry name" value="P-loop_NTPase"/>
</dbReference>
<dbReference type="EMBL" id="AP024412">
    <property type="protein sequence ID" value="BCR35595.1"/>
    <property type="molecule type" value="Genomic_DNA"/>
</dbReference>
<dbReference type="SUPFAM" id="SSF52540">
    <property type="entry name" value="P-loop containing nucleoside triphosphate hydrolases"/>
    <property type="match status" value="1"/>
</dbReference>
<dbReference type="GO" id="GO:0005525">
    <property type="term" value="F:GTP binding"/>
    <property type="evidence" value="ECO:0007669"/>
    <property type="project" value="UniProtKB-UniRule"/>
</dbReference>
<evidence type="ECO:0000259" key="11">
    <source>
        <dbReference type="PROSITE" id="PS00300"/>
    </source>
</evidence>
<protein>
    <recommendedName>
        <fullName evidence="9">Signal recognition particle protein</fullName>
        <ecNumber evidence="9">3.6.5.4</ecNumber>
    </recommendedName>
    <alternativeName>
        <fullName evidence="9">Fifty-four homolog</fullName>
    </alternativeName>
</protein>
<evidence type="ECO:0000256" key="6">
    <source>
        <dbReference type="ARBA" id="ARBA00023135"/>
    </source>
</evidence>
<evidence type="ECO:0000256" key="7">
    <source>
        <dbReference type="ARBA" id="ARBA00023274"/>
    </source>
</evidence>
<dbReference type="KEGG" id="manr:MPAN_004880"/>
<comment type="function">
    <text evidence="9">Involved in targeting and insertion of nascent membrane proteins into the cytoplasmic membrane. Binds to the hydrophobic signal sequence of the ribosome-nascent chain (RNC) as it emerges from the ribosomes. The SRP-RNC complex is then targeted to the cytoplasmic membrane where it interacts with the SRP receptor FtsY.</text>
</comment>
<gene>
    <name evidence="9 12" type="primary">ffh</name>
    <name evidence="12" type="ORF">MPAN_004880</name>
</gene>
<evidence type="ECO:0000313" key="12">
    <source>
        <dbReference type="EMBL" id="BCR35595.1"/>
    </source>
</evidence>
<comment type="catalytic activity">
    <reaction evidence="8 9">
        <text>GTP + H2O = GDP + phosphate + H(+)</text>
        <dbReference type="Rhea" id="RHEA:19669"/>
        <dbReference type="ChEBI" id="CHEBI:15377"/>
        <dbReference type="ChEBI" id="CHEBI:15378"/>
        <dbReference type="ChEBI" id="CHEBI:37565"/>
        <dbReference type="ChEBI" id="CHEBI:43474"/>
        <dbReference type="ChEBI" id="CHEBI:58189"/>
        <dbReference type="EC" id="3.6.5.4"/>
    </reaction>
</comment>
<dbReference type="AlphaFoldDB" id="A0A7U9TI26"/>
<evidence type="ECO:0000256" key="1">
    <source>
        <dbReference type="ARBA" id="ARBA00005450"/>
    </source>
</evidence>
<dbReference type="SUPFAM" id="SSF47446">
    <property type="entry name" value="Signal peptide-binding domain"/>
    <property type="match status" value="1"/>
</dbReference>
<name>A0A7U9TI26_9MOLU</name>
<dbReference type="InterPro" id="IPR022941">
    <property type="entry name" value="SRP54"/>
</dbReference>
<evidence type="ECO:0000313" key="13">
    <source>
        <dbReference type="Proteomes" id="UP000620133"/>
    </source>
</evidence>
<feature type="binding site" evidence="9">
    <location>
        <begin position="248"/>
        <end position="251"/>
    </location>
    <ligand>
        <name>GTP</name>
        <dbReference type="ChEBI" id="CHEBI:37565"/>
    </ligand>
</feature>
<dbReference type="Gene3D" id="1.10.260.30">
    <property type="entry name" value="Signal recognition particle, SRP54 subunit, M-domain"/>
    <property type="match status" value="1"/>
</dbReference>
<dbReference type="Proteomes" id="UP000620133">
    <property type="component" value="Chromosome"/>
</dbReference>
<keyword evidence="4 9" id="KW-0694">RNA-binding</keyword>
<feature type="region of interest" description="Disordered" evidence="10">
    <location>
        <begin position="382"/>
        <end position="409"/>
    </location>
</feature>
<dbReference type="PROSITE" id="PS00300">
    <property type="entry name" value="SRP54"/>
    <property type="match status" value="1"/>
</dbReference>
<dbReference type="InterPro" id="IPR036891">
    <property type="entry name" value="Signal_recog_part_SRP54_M_sf"/>
</dbReference>
<evidence type="ECO:0000256" key="2">
    <source>
        <dbReference type="ARBA" id="ARBA00022741"/>
    </source>
</evidence>
<dbReference type="NCBIfam" id="TIGR00959">
    <property type="entry name" value="ffh"/>
    <property type="match status" value="1"/>
</dbReference>
<dbReference type="GO" id="GO:0003924">
    <property type="term" value="F:GTPase activity"/>
    <property type="evidence" value="ECO:0007669"/>
    <property type="project" value="UniProtKB-UniRule"/>
</dbReference>
<comment type="domain">
    <text evidence="9">Composed of three domains: the N-terminal N domain, which is responsible for interactions with the ribosome, the central G domain, which binds GTP, and the C-terminal M domain, which binds the RNA and the signal sequence of the RNC.</text>
</comment>
<dbReference type="RefSeq" id="WP_176238441.1">
    <property type="nucleotide sequence ID" value="NZ_AP024412.1"/>
</dbReference>
<evidence type="ECO:0000256" key="8">
    <source>
        <dbReference type="ARBA" id="ARBA00048027"/>
    </source>
</evidence>
<evidence type="ECO:0000256" key="5">
    <source>
        <dbReference type="ARBA" id="ARBA00023134"/>
    </source>
</evidence>
<dbReference type="InterPro" id="IPR013822">
    <property type="entry name" value="Signal_recog_particl_SRP54_hlx"/>
</dbReference>
<keyword evidence="2 9" id="KW-0547">Nucleotide-binding</keyword>
<dbReference type="PANTHER" id="PTHR11564">
    <property type="entry name" value="SIGNAL RECOGNITION PARTICLE 54K PROTEIN SRP54"/>
    <property type="match status" value="1"/>
</dbReference>
<dbReference type="InterPro" id="IPR004125">
    <property type="entry name" value="Signal_recog_particle_SRP54_M"/>
</dbReference>
<evidence type="ECO:0000256" key="4">
    <source>
        <dbReference type="ARBA" id="ARBA00022884"/>
    </source>
</evidence>